<feature type="signal peptide" evidence="1">
    <location>
        <begin position="1"/>
        <end position="21"/>
    </location>
</feature>
<organism evidence="2 3">
    <name type="scientific">Teretinema zuelzerae</name>
    <dbReference type="NCBI Taxonomy" id="156"/>
    <lineage>
        <taxon>Bacteria</taxon>
        <taxon>Pseudomonadati</taxon>
        <taxon>Spirochaetota</taxon>
        <taxon>Spirochaetia</taxon>
        <taxon>Spirochaetales</taxon>
        <taxon>Treponemataceae</taxon>
        <taxon>Teretinema</taxon>
    </lineage>
</organism>
<reference evidence="2" key="1">
    <citation type="submission" date="2021-08" db="EMBL/GenBank/DDBJ databases">
        <title>Comparative analyses of Brucepasteria parasyntrophica and Teretinema zuelzerae.</title>
        <authorList>
            <person name="Song Y."/>
            <person name="Brune A."/>
        </authorList>
    </citation>
    <scope>NUCLEOTIDE SEQUENCE</scope>
    <source>
        <strain evidence="2">DSM 1903</strain>
    </source>
</reference>
<feature type="chain" id="PRO_5041963965" description="Outer membrane protein beta-barrel domain-containing protein" evidence="1">
    <location>
        <begin position="22"/>
        <end position="191"/>
    </location>
</feature>
<evidence type="ECO:0000313" key="2">
    <source>
        <dbReference type="EMBL" id="MCD1653377.1"/>
    </source>
</evidence>
<dbReference type="Proteomes" id="UP001198163">
    <property type="component" value="Unassembled WGS sequence"/>
</dbReference>
<evidence type="ECO:0000256" key="1">
    <source>
        <dbReference type="SAM" id="SignalP"/>
    </source>
</evidence>
<keyword evidence="1" id="KW-0732">Signal</keyword>
<gene>
    <name evidence="2" type="ORF">K7J14_01525</name>
</gene>
<comment type="caution">
    <text evidence="2">The sequence shown here is derived from an EMBL/GenBank/DDBJ whole genome shotgun (WGS) entry which is preliminary data.</text>
</comment>
<dbReference type="EMBL" id="JAINWA010000001">
    <property type="protein sequence ID" value="MCD1653377.1"/>
    <property type="molecule type" value="Genomic_DNA"/>
</dbReference>
<keyword evidence="3" id="KW-1185">Reference proteome</keyword>
<dbReference type="AlphaFoldDB" id="A0AAE3EFH4"/>
<accession>A0AAE3EFH4</accession>
<evidence type="ECO:0008006" key="4">
    <source>
        <dbReference type="Google" id="ProtNLM"/>
    </source>
</evidence>
<name>A0AAE3EFH4_9SPIR</name>
<evidence type="ECO:0000313" key="3">
    <source>
        <dbReference type="Proteomes" id="UP001198163"/>
    </source>
</evidence>
<sequence>MKKLALVLIAGLVLLAQNISAQDQQNRSLYFDIGMGTGAVSYGEELDDVMKILDGLGADRTTIYADIAAGIAATQKMYVIFSAAAFADGLHYQNESIIMTSILASGGIRYYPFVTGLQIGAEMGMGTIKIEVTGEEEIESDPEIGGKFTAAYDFDSTKTGAALQIGVSLLYSIFEEDTISGGALFAKFAYK</sequence>
<dbReference type="RefSeq" id="WP_230752313.1">
    <property type="nucleotide sequence ID" value="NZ_JAINWA010000001.1"/>
</dbReference>
<proteinExistence type="predicted"/>
<protein>
    <recommendedName>
        <fullName evidence="4">Outer membrane protein beta-barrel domain-containing protein</fullName>
    </recommendedName>
</protein>